<dbReference type="InterPro" id="IPR023193">
    <property type="entry name" value="EPSP_synthase_CS"/>
</dbReference>
<dbReference type="NCBIfam" id="TIGR01356">
    <property type="entry name" value="aroA"/>
    <property type="match status" value="1"/>
</dbReference>
<comment type="similarity">
    <text evidence="2 8">Belongs to the EPSP synthase family.</text>
</comment>
<sequence>MNRCGAINDSVALRVPGDGKGLRGEVTVPGDKSISHRAAFLGALSSRGIRVSNFAPGDDCSSTLRCLSDLGFEVQRDGETVEVRTGSGPVDPIGILDAGNSGTTARLLCGLLAPRPGLFGVVTGDPSLLRRPMDRVVEPLRSLGARIEGPQGGRRLPLAIRGSRLSGGRVELKVKSAQVKTALILSALSGSHVVVVQESAPTRDHTEVMLQHLGVPLKREGGCITVYPCHDLPGGSWRIPSDPSSAAFWAVGSAVLPASDLMIPAVGVNPGRVGFIKVLQRMGCPVEVAFRDPQGGEVVGDIRVRHSSLRAVEVEPHEVPGMVDELPVLAVAAALAEGVSRIRGAQELRHKECDRIRAVAECLNAIGGRVRELEDGWEMEGVEMFDGGDVDSFGDHRIAMAMGIAALRCRSTVTIRGAQCVSVSYPGFFERLEEMIR</sequence>
<keyword evidence="3 8" id="KW-0963">Cytoplasm</keyword>
<evidence type="ECO:0000313" key="10">
    <source>
        <dbReference type="EMBL" id="EHM09359.1"/>
    </source>
</evidence>
<comment type="pathway">
    <text evidence="1 8">Metabolic intermediate biosynthesis; chorismate biosynthesis; chorismate from D-erythrose 4-phosphate and phosphoenolpyruvate: step 6/7.</text>
</comment>
<evidence type="ECO:0000256" key="6">
    <source>
        <dbReference type="ARBA" id="ARBA00023141"/>
    </source>
</evidence>
<dbReference type="HOGENOM" id="CLU_024321_0_1_0"/>
<accession>H0UNF2</accession>
<feature type="binding site" evidence="8">
    <location>
        <position position="176"/>
    </location>
    <ligand>
        <name>3-phosphoshikimate</name>
        <dbReference type="ChEBI" id="CHEBI:145989"/>
    </ligand>
</feature>
<dbReference type="PANTHER" id="PTHR21090">
    <property type="entry name" value="AROM/DEHYDROQUINATE SYNTHASE"/>
    <property type="match status" value="1"/>
</dbReference>
<feature type="active site" description="Proton acceptor" evidence="8">
    <location>
        <position position="324"/>
    </location>
</feature>
<evidence type="ECO:0000256" key="4">
    <source>
        <dbReference type="ARBA" id="ARBA00022605"/>
    </source>
</evidence>
<dbReference type="InterPro" id="IPR013792">
    <property type="entry name" value="RNA3'P_cycl/enolpyr_Trfase_a/b"/>
</dbReference>
<dbReference type="PROSITE" id="PS00104">
    <property type="entry name" value="EPSP_SYNTHASE_1"/>
    <property type="match status" value="1"/>
</dbReference>
<keyword evidence="4 8" id="KW-0028">Amino-acid biosynthesis</keyword>
<feature type="domain" description="Enolpyruvate transferase" evidence="9">
    <location>
        <begin position="20"/>
        <end position="432"/>
    </location>
</feature>
<dbReference type="InterPro" id="IPR036968">
    <property type="entry name" value="Enolpyruvate_Tfrase_sf"/>
</dbReference>
<dbReference type="Proteomes" id="UP000005730">
    <property type="component" value="Chromosome"/>
</dbReference>
<feature type="binding site" evidence="8">
    <location>
        <position position="33"/>
    </location>
    <ligand>
        <name>3-phosphoshikimate</name>
        <dbReference type="ChEBI" id="CHEBI:145989"/>
    </ligand>
</feature>
<evidence type="ECO:0000256" key="7">
    <source>
        <dbReference type="ARBA" id="ARBA00044633"/>
    </source>
</evidence>
<feature type="binding site" evidence="8">
    <location>
        <position position="32"/>
    </location>
    <ligand>
        <name>phosphoenolpyruvate</name>
        <dbReference type="ChEBI" id="CHEBI:58702"/>
    </ligand>
</feature>
<dbReference type="CDD" id="cd01556">
    <property type="entry name" value="EPSP_synthase"/>
    <property type="match status" value="1"/>
</dbReference>
<dbReference type="Gene3D" id="3.65.10.10">
    <property type="entry name" value="Enolpyruvate transferase domain"/>
    <property type="match status" value="2"/>
</dbReference>
<comment type="subunit">
    <text evidence="8">Monomer.</text>
</comment>
<dbReference type="GO" id="GO:0008652">
    <property type="term" value="P:amino acid biosynthetic process"/>
    <property type="evidence" value="ECO:0007669"/>
    <property type="project" value="UniProtKB-KW"/>
</dbReference>
<dbReference type="PANTHER" id="PTHR21090:SF5">
    <property type="entry name" value="PENTAFUNCTIONAL AROM POLYPEPTIDE"/>
    <property type="match status" value="1"/>
</dbReference>
<dbReference type="RefSeq" id="WP_006582852.1">
    <property type="nucleotide sequence ID" value="NZ_CM001377.1"/>
</dbReference>
<comment type="catalytic activity">
    <reaction evidence="7">
        <text>3-phosphoshikimate + phosphoenolpyruvate = 5-O-(1-carboxyvinyl)-3-phosphoshikimate + phosphate</text>
        <dbReference type="Rhea" id="RHEA:21256"/>
        <dbReference type="ChEBI" id="CHEBI:43474"/>
        <dbReference type="ChEBI" id="CHEBI:57701"/>
        <dbReference type="ChEBI" id="CHEBI:58702"/>
        <dbReference type="ChEBI" id="CHEBI:145989"/>
        <dbReference type="EC" id="2.5.1.19"/>
    </reaction>
    <physiologicalReaction direction="left-to-right" evidence="7">
        <dbReference type="Rhea" id="RHEA:21257"/>
    </physiologicalReaction>
</comment>
<feature type="binding site" evidence="8">
    <location>
        <position position="324"/>
    </location>
    <ligand>
        <name>3-phosphoshikimate</name>
        <dbReference type="ChEBI" id="CHEBI:145989"/>
    </ligand>
</feature>
<keyword evidence="5 8" id="KW-0808">Transferase</keyword>
<comment type="caution">
    <text evidence="8">Lacks conserved residue(s) required for the propagation of feature annotation.</text>
</comment>
<organism evidence="10 11">
    <name type="scientific">Thermanaerovibrio velox DSM 12556</name>
    <dbReference type="NCBI Taxonomy" id="926567"/>
    <lineage>
        <taxon>Bacteria</taxon>
        <taxon>Thermotogati</taxon>
        <taxon>Synergistota</taxon>
        <taxon>Synergistia</taxon>
        <taxon>Synergistales</taxon>
        <taxon>Synergistaceae</taxon>
        <taxon>Thermanaerovibrio</taxon>
    </lineage>
</organism>
<dbReference type="EC" id="2.5.1.19" evidence="8"/>
<evidence type="ECO:0000256" key="8">
    <source>
        <dbReference type="HAMAP-Rule" id="MF_00210"/>
    </source>
</evidence>
<dbReference type="HAMAP" id="MF_00210">
    <property type="entry name" value="EPSP_synth"/>
    <property type="match status" value="1"/>
</dbReference>
<dbReference type="STRING" id="926567.TheveDRAFT_0175"/>
<feature type="binding site" evidence="8">
    <location>
        <position position="32"/>
    </location>
    <ligand>
        <name>3-phosphoshikimate</name>
        <dbReference type="ChEBI" id="CHEBI:145989"/>
    </ligand>
</feature>
<evidence type="ECO:0000313" key="11">
    <source>
        <dbReference type="Proteomes" id="UP000005730"/>
    </source>
</evidence>
<feature type="binding site" evidence="8">
    <location>
        <position position="178"/>
    </location>
    <ligand>
        <name>3-phosphoshikimate</name>
        <dbReference type="ChEBI" id="CHEBI:145989"/>
    </ligand>
</feature>
<dbReference type="EMBL" id="CM001377">
    <property type="protein sequence ID" value="EHM09359.1"/>
    <property type="molecule type" value="Genomic_DNA"/>
</dbReference>
<feature type="binding site" evidence="8">
    <location>
        <position position="37"/>
    </location>
    <ligand>
        <name>3-phosphoshikimate</name>
        <dbReference type="ChEBI" id="CHEBI:145989"/>
    </ligand>
</feature>
<dbReference type="GO" id="GO:0009073">
    <property type="term" value="P:aromatic amino acid family biosynthetic process"/>
    <property type="evidence" value="ECO:0007669"/>
    <property type="project" value="UniProtKB-KW"/>
</dbReference>
<reference evidence="10 11" key="1">
    <citation type="submission" date="2011-10" db="EMBL/GenBank/DDBJ databases">
        <title>The Noncontiguous Finished genome of Thermanaerovibrio velox DSM 12556.</title>
        <authorList>
            <consortium name="US DOE Joint Genome Institute (JGI-PGF)"/>
            <person name="Lucas S."/>
            <person name="Copeland A."/>
            <person name="Lapidus A."/>
            <person name="Glavina del Rio T."/>
            <person name="Dalin E."/>
            <person name="Tice H."/>
            <person name="Bruce D."/>
            <person name="Goodwin L."/>
            <person name="Pitluck S."/>
            <person name="Peters L."/>
            <person name="Mikhailova N."/>
            <person name="Teshima H."/>
            <person name="Kyrpides N."/>
            <person name="Mavromatis K."/>
            <person name="Ivanova N."/>
            <person name="Markowitz V."/>
            <person name="Cheng J.-F."/>
            <person name="Hugenholtz P."/>
            <person name="Woyke T."/>
            <person name="Wu D."/>
            <person name="Spring S."/>
            <person name="Brambilla E.-M."/>
            <person name="Klenk H.-P."/>
            <person name="Eisen J.A."/>
        </authorList>
    </citation>
    <scope>NUCLEOTIDE SEQUENCE [LARGE SCALE GENOMIC DNA]</scope>
    <source>
        <strain evidence="10 11">DSM 12556</strain>
    </source>
</reference>
<feature type="binding site" evidence="8">
    <location>
        <position position="102"/>
    </location>
    <ligand>
        <name>phosphoenolpyruvate</name>
        <dbReference type="ChEBI" id="CHEBI:58702"/>
    </ligand>
</feature>
<evidence type="ECO:0000256" key="5">
    <source>
        <dbReference type="ARBA" id="ARBA00022679"/>
    </source>
</evidence>
<dbReference type="FunFam" id="3.65.10.10:FF:000005">
    <property type="entry name" value="3-phosphoshikimate 1-carboxyvinyltransferase"/>
    <property type="match status" value="1"/>
</dbReference>
<evidence type="ECO:0000256" key="1">
    <source>
        <dbReference type="ARBA" id="ARBA00004811"/>
    </source>
</evidence>
<dbReference type="PIRSF" id="PIRSF000505">
    <property type="entry name" value="EPSPS"/>
    <property type="match status" value="1"/>
</dbReference>
<dbReference type="AlphaFoldDB" id="H0UNF2"/>
<dbReference type="GO" id="GO:0009423">
    <property type="term" value="P:chorismate biosynthetic process"/>
    <property type="evidence" value="ECO:0007669"/>
    <property type="project" value="UniProtKB-UniRule"/>
</dbReference>
<evidence type="ECO:0000256" key="3">
    <source>
        <dbReference type="ARBA" id="ARBA00022490"/>
    </source>
</evidence>
<feature type="binding site" evidence="8">
    <location>
        <position position="351"/>
    </location>
    <ligand>
        <name>3-phosphoshikimate</name>
        <dbReference type="ChEBI" id="CHEBI:145989"/>
    </ligand>
</feature>
<dbReference type="PROSITE" id="PS00885">
    <property type="entry name" value="EPSP_SYNTHASE_2"/>
    <property type="match status" value="1"/>
</dbReference>
<proteinExistence type="inferred from homology"/>
<feature type="binding site" evidence="8">
    <location>
        <position position="355"/>
    </location>
    <ligand>
        <name>phosphoenolpyruvate</name>
        <dbReference type="ChEBI" id="CHEBI:58702"/>
    </ligand>
</feature>
<name>H0UNF2_9BACT</name>
<dbReference type="GO" id="GO:0003866">
    <property type="term" value="F:3-phosphoshikimate 1-carboxyvinyltransferase activity"/>
    <property type="evidence" value="ECO:0007669"/>
    <property type="project" value="UniProtKB-UniRule"/>
</dbReference>
<evidence type="ECO:0000256" key="2">
    <source>
        <dbReference type="ARBA" id="ARBA00009948"/>
    </source>
</evidence>
<protein>
    <recommendedName>
        <fullName evidence="8">3-phosphoshikimate 1-carboxyvinyltransferase</fullName>
        <ecNumber evidence="8">2.5.1.19</ecNumber>
    </recommendedName>
    <alternativeName>
        <fullName evidence="8">5-enolpyruvylshikimate-3-phosphate synthase</fullName>
        <shortName evidence="8">EPSP synthase</shortName>
        <shortName evidence="8">EPSPS</shortName>
    </alternativeName>
</protein>
<gene>
    <name evidence="8" type="primary">aroA</name>
    <name evidence="10" type="ORF">TheveDRAFT_0175</name>
</gene>
<dbReference type="InterPro" id="IPR006264">
    <property type="entry name" value="EPSP_synthase"/>
</dbReference>
<feature type="binding site" evidence="8">
    <location>
        <position position="131"/>
    </location>
    <ligand>
        <name>phosphoenolpyruvate</name>
        <dbReference type="ChEBI" id="CHEBI:58702"/>
    </ligand>
</feature>
<keyword evidence="6 8" id="KW-0057">Aromatic amino acid biosynthesis</keyword>
<comment type="subcellular location">
    <subcellularLocation>
        <location evidence="8">Cytoplasm</location>
    </subcellularLocation>
</comment>
<comment type="function">
    <text evidence="8">Catalyzes the transfer of the enolpyruvyl moiety of phosphoenolpyruvate (PEP) to the 5-hydroxyl of shikimate-3-phosphate (S3P) to produce enolpyruvyl shikimate-3-phosphate and inorganic phosphate.</text>
</comment>
<dbReference type="SUPFAM" id="SSF55205">
    <property type="entry name" value="EPT/RTPC-like"/>
    <property type="match status" value="1"/>
</dbReference>
<dbReference type="Pfam" id="PF00275">
    <property type="entry name" value="EPSP_synthase"/>
    <property type="match status" value="1"/>
</dbReference>
<feature type="binding site" evidence="8">
    <location>
        <position position="178"/>
    </location>
    <ligand>
        <name>phosphoenolpyruvate</name>
        <dbReference type="ChEBI" id="CHEBI:58702"/>
    </ligand>
</feature>
<dbReference type="GO" id="GO:0005737">
    <property type="term" value="C:cytoplasm"/>
    <property type="evidence" value="ECO:0007669"/>
    <property type="project" value="UniProtKB-SubCell"/>
</dbReference>
<dbReference type="InterPro" id="IPR001986">
    <property type="entry name" value="Enolpyruvate_Tfrase_dom"/>
</dbReference>
<dbReference type="UniPathway" id="UPA00053">
    <property type="reaction ID" value="UER00089"/>
</dbReference>
<feature type="binding site" evidence="8">
    <location>
        <position position="397"/>
    </location>
    <ligand>
        <name>phosphoenolpyruvate</name>
        <dbReference type="ChEBI" id="CHEBI:58702"/>
    </ligand>
</feature>
<dbReference type="eggNOG" id="COG0128">
    <property type="taxonomic scope" value="Bacteria"/>
</dbReference>
<keyword evidence="11" id="KW-1185">Reference proteome</keyword>
<evidence type="ECO:0000259" key="9">
    <source>
        <dbReference type="Pfam" id="PF00275"/>
    </source>
</evidence>